<dbReference type="Pfam" id="PF00071">
    <property type="entry name" value="Ras"/>
    <property type="match status" value="1"/>
</dbReference>
<dbReference type="InterPro" id="IPR001806">
    <property type="entry name" value="Small_GTPase"/>
</dbReference>
<dbReference type="PROSITE" id="PS51421">
    <property type="entry name" value="RAS"/>
    <property type="match status" value="1"/>
</dbReference>
<feature type="region of interest" description="Disordered" evidence="3">
    <location>
        <begin position="40"/>
        <end position="97"/>
    </location>
</feature>
<dbReference type="PROSITE" id="PS51419">
    <property type="entry name" value="RAB"/>
    <property type="match status" value="1"/>
</dbReference>
<feature type="region of interest" description="Disordered" evidence="3">
    <location>
        <begin position="138"/>
        <end position="175"/>
    </location>
</feature>
<dbReference type="Gene3D" id="3.40.50.300">
    <property type="entry name" value="P-loop containing nucleotide triphosphate hydrolases"/>
    <property type="match status" value="1"/>
</dbReference>
<dbReference type="GO" id="GO:0005246">
    <property type="term" value="F:calcium channel regulator activity"/>
    <property type="evidence" value="ECO:0007669"/>
    <property type="project" value="TreeGrafter"/>
</dbReference>
<evidence type="ECO:0000313" key="4">
    <source>
        <dbReference type="EMBL" id="KAK3794517.1"/>
    </source>
</evidence>
<dbReference type="InterPro" id="IPR051641">
    <property type="entry name" value="RGK_GTP-binding_reg"/>
</dbReference>
<feature type="compositionally biased region" description="Basic and acidic residues" evidence="3">
    <location>
        <begin position="158"/>
        <end position="168"/>
    </location>
</feature>
<dbReference type="GO" id="GO:0005886">
    <property type="term" value="C:plasma membrane"/>
    <property type="evidence" value="ECO:0007669"/>
    <property type="project" value="TreeGrafter"/>
</dbReference>
<gene>
    <name evidence="4" type="ORF">RRG08_003668</name>
</gene>
<name>A0AAE1AX80_9GAST</name>
<dbReference type="GO" id="GO:0003924">
    <property type="term" value="F:GTPase activity"/>
    <property type="evidence" value="ECO:0007669"/>
    <property type="project" value="InterPro"/>
</dbReference>
<dbReference type="PANTHER" id="PTHR45775">
    <property type="entry name" value="RAD, GEM/KIR FAMILY MEMBER 2, ISOFORM C"/>
    <property type="match status" value="1"/>
</dbReference>
<evidence type="ECO:0008006" key="6">
    <source>
        <dbReference type="Google" id="ProtNLM"/>
    </source>
</evidence>
<dbReference type="PRINTS" id="PR00449">
    <property type="entry name" value="RASTRNSFRMNG"/>
</dbReference>
<dbReference type="EMBL" id="JAWDGP010001105">
    <property type="protein sequence ID" value="KAK3794517.1"/>
    <property type="molecule type" value="Genomic_DNA"/>
</dbReference>
<feature type="compositionally biased region" description="Low complexity" evidence="3">
    <location>
        <begin position="81"/>
        <end position="97"/>
    </location>
</feature>
<proteinExistence type="inferred from homology"/>
<dbReference type="InterPro" id="IPR027417">
    <property type="entry name" value="P-loop_NTPase"/>
</dbReference>
<dbReference type="GO" id="GO:0005525">
    <property type="term" value="F:GTP binding"/>
    <property type="evidence" value="ECO:0007669"/>
    <property type="project" value="InterPro"/>
</dbReference>
<dbReference type="AlphaFoldDB" id="A0AAE1AX80"/>
<evidence type="ECO:0000256" key="2">
    <source>
        <dbReference type="ARBA" id="ARBA00022553"/>
    </source>
</evidence>
<evidence type="ECO:0000256" key="1">
    <source>
        <dbReference type="ARBA" id="ARBA00008846"/>
    </source>
</evidence>
<keyword evidence="5" id="KW-1185">Reference proteome</keyword>
<feature type="compositionally biased region" description="Low complexity" evidence="3">
    <location>
        <begin position="140"/>
        <end position="154"/>
    </location>
</feature>
<feature type="compositionally biased region" description="Basic residues" evidence="3">
    <location>
        <begin position="54"/>
        <end position="66"/>
    </location>
</feature>
<accession>A0AAE1AX80</accession>
<dbReference type="SUPFAM" id="SSF52540">
    <property type="entry name" value="P-loop containing nucleoside triphosphate hydrolases"/>
    <property type="match status" value="1"/>
</dbReference>
<dbReference type="PANTHER" id="PTHR45775:SF6">
    <property type="entry name" value="RAD, GEM_KIR FAMILY MEMBER 2, ISOFORM C"/>
    <property type="match status" value="1"/>
</dbReference>
<keyword evidence="2" id="KW-0597">Phosphoprotein</keyword>
<evidence type="ECO:0000313" key="5">
    <source>
        <dbReference type="Proteomes" id="UP001283361"/>
    </source>
</evidence>
<organism evidence="4 5">
    <name type="scientific">Elysia crispata</name>
    <name type="common">lettuce slug</name>
    <dbReference type="NCBI Taxonomy" id="231223"/>
    <lineage>
        <taxon>Eukaryota</taxon>
        <taxon>Metazoa</taxon>
        <taxon>Spiralia</taxon>
        <taxon>Lophotrochozoa</taxon>
        <taxon>Mollusca</taxon>
        <taxon>Gastropoda</taxon>
        <taxon>Heterobranchia</taxon>
        <taxon>Euthyneura</taxon>
        <taxon>Panpulmonata</taxon>
        <taxon>Sacoglossa</taxon>
        <taxon>Placobranchoidea</taxon>
        <taxon>Plakobranchidae</taxon>
        <taxon>Elysia</taxon>
    </lineage>
</organism>
<evidence type="ECO:0000256" key="3">
    <source>
        <dbReference type="SAM" id="MobiDB-lite"/>
    </source>
</evidence>
<dbReference type="Proteomes" id="UP001283361">
    <property type="component" value="Unassembled WGS sequence"/>
</dbReference>
<reference evidence="4" key="1">
    <citation type="journal article" date="2023" name="G3 (Bethesda)">
        <title>A reference genome for the long-term kleptoplast-retaining sea slug Elysia crispata morphotype clarki.</title>
        <authorList>
            <person name="Eastman K.E."/>
            <person name="Pendleton A.L."/>
            <person name="Shaikh M.A."/>
            <person name="Suttiyut T."/>
            <person name="Ogas R."/>
            <person name="Tomko P."/>
            <person name="Gavelis G."/>
            <person name="Widhalm J.R."/>
            <person name="Wisecaver J.H."/>
        </authorList>
    </citation>
    <scope>NUCLEOTIDE SEQUENCE</scope>
    <source>
        <strain evidence="4">ECLA1</strain>
    </source>
</reference>
<sequence>MPLLEIQDNSREKPSLNNVAMATIDIACNGLFGETQGESASLPHSRCNSWRERHTSKHSSRRRRSSPRLTRTNSASMPDCSSNSSHNNKNNNTNTTTNTALGLSNSYSNCSVCMVRSFKTTSKGDVLNTGSFCKVPSANSLRSSGSLNTSHSSSADTGSRRISEDRGRAGSIDSNCGDENKHARLLPAEVPNICVTPSYFRTLVLGSTGVGKTSLVQQFTRADDPHHNDDEDNWRPGSGHVVSVELNGSESTMEFIDGAAMDLDLENYQVDAYILIYSVSEPASFGQAVSLLLHLRLDLGSDRPVYLVANKTDLVRQSRVASAEACRVASSHDCHFLETSTALNVNVDELLVRVLCSIQRQLTPLAGDPSGPGSDFSFRHSRKTSWGRRGSAGKDRRGSNSSINIAAGGSKRKSLGLLGEDGALNSLNVPTASFSSCLTPGFPSVSACRCRSWSFSECSHHSKSSHSTFSAISNFIKQACRRESKRRDAHA</sequence>
<feature type="region of interest" description="Disordered" evidence="3">
    <location>
        <begin position="367"/>
        <end position="406"/>
    </location>
</feature>
<dbReference type="SMART" id="SM00175">
    <property type="entry name" value="RAB"/>
    <property type="match status" value="1"/>
</dbReference>
<protein>
    <recommendedName>
        <fullName evidence="6">GTP-binding protein REM 1</fullName>
    </recommendedName>
</protein>
<comment type="caution">
    <text evidence="4">The sequence shown here is derived from an EMBL/GenBank/DDBJ whole genome shotgun (WGS) entry which is preliminary data.</text>
</comment>
<comment type="similarity">
    <text evidence="1">Belongs to the small GTPase superfamily. RGK family.</text>
</comment>
<dbReference type="SMART" id="SM00173">
    <property type="entry name" value="RAS"/>
    <property type="match status" value="1"/>
</dbReference>